<dbReference type="InterPro" id="IPR023198">
    <property type="entry name" value="PGP-like_dom2"/>
</dbReference>
<dbReference type="NCBIfam" id="TIGR01509">
    <property type="entry name" value="HAD-SF-IA-v3"/>
    <property type="match status" value="1"/>
</dbReference>
<keyword evidence="4" id="KW-0460">Magnesium</keyword>
<dbReference type="RefSeq" id="WP_165108873.1">
    <property type="nucleotide sequence ID" value="NZ_JAAKYA010000087.1"/>
</dbReference>
<proteinExistence type="inferred from homology"/>
<dbReference type="InterPro" id="IPR023214">
    <property type="entry name" value="HAD_sf"/>
</dbReference>
<dbReference type="InterPro" id="IPR036412">
    <property type="entry name" value="HAD-like_sf"/>
</dbReference>
<protein>
    <submittedName>
        <fullName evidence="6">HAD family phosphatase</fullName>
    </submittedName>
</protein>
<dbReference type="SFLD" id="SFLDG01135">
    <property type="entry name" value="C1.5.6:_HAD__Beta-PGM__Phospha"/>
    <property type="match status" value="1"/>
</dbReference>
<evidence type="ECO:0000256" key="5">
    <source>
        <dbReference type="ARBA" id="ARBA00023277"/>
    </source>
</evidence>
<keyword evidence="7" id="KW-1185">Reference proteome</keyword>
<organism evidence="6 7">
    <name type="scientific">Limisphaera ngatamarikiensis</name>
    <dbReference type="NCBI Taxonomy" id="1324935"/>
    <lineage>
        <taxon>Bacteria</taxon>
        <taxon>Pseudomonadati</taxon>
        <taxon>Verrucomicrobiota</taxon>
        <taxon>Verrucomicrobiia</taxon>
        <taxon>Limisphaerales</taxon>
        <taxon>Limisphaeraceae</taxon>
        <taxon>Limisphaera</taxon>
    </lineage>
</organism>
<dbReference type="Gene3D" id="1.10.150.240">
    <property type="entry name" value="Putative phosphatase, domain 2"/>
    <property type="match status" value="1"/>
</dbReference>
<sequence length="225" mass="24629">MPTSPVVGAVIFDMDGVLVNSEPLHERAFRETLAELGYPDGAGLNFQDYVGRSDHELWEDFARIHRPPVPVAALMARKRERFLRLLASEQPWYPGALWLVRTLHGRWPLGLASGSERPVIDAVLEGTGLRSCFQAILSGAEVPRGKPAPDIFLRTARFLGVPPERCWVIEDSLPGIAAARAAGMFVIAVPNTHPRDALRNADHVAADYFAIARLLGVEPEGVQGP</sequence>
<dbReference type="AlphaFoldDB" id="A0A6M1RUP6"/>
<dbReference type="GO" id="GO:0046872">
    <property type="term" value="F:metal ion binding"/>
    <property type="evidence" value="ECO:0007669"/>
    <property type="project" value="UniProtKB-KW"/>
</dbReference>
<dbReference type="PANTHER" id="PTHR46193:SF18">
    <property type="entry name" value="HEXITOL PHOSPHATASE B"/>
    <property type="match status" value="1"/>
</dbReference>
<dbReference type="GO" id="GO:0003824">
    <property type="term" value="F:catalytic activity"/>
    <property type="evidence" value="ECO:0007669"/>
    <property type="project" value="UniProtKB-ARBA"/>
</dbReference>
<evidence type="ECO:0000313" key="7">
    <source>
        <dbReference type="Proteomes" id="UP000477311"/>
    </source>
</evidence>
<comment type="similarity">
    <text evidence="2">Belongs to the HAD-like hydrolase superfamily. CbbY/CbbZ/Gph/YieH family.</text>
</comment>
<dbReference type="Pfam" id="PF00702">
    <property type="entry name" value="Hydrolase"/>
    <property type="match status" value="1"/>
</dbReference>
<dbReference type="InterPro" id="IPR051600">
    <property type="entry name" value="Beta-PGM-like"/>
</dbReference>
<dbReference type="Proteomes" id="UP000477311">
    <property type="component" value="Unassembled WGS sequence"/>
</dbReference>
<accession>A0A6M1RUP6</accession>
<dbReference type="SUPFAM" id="SSF56784">
    <property type="entry name" value="HAD-like"/>
    <property type="match status" value="1"/>
</dbReference>
<evidence type="ECO:0000256" key="4">
    <source>
        <dbReference type="ARBA" id="ARBA00022842"/>
    </source>
</evidence>
<dbReference type="CDD" id="cd07505">
    <property type="entry name" value="HAD_BPGM-like"/>
    <property type="match status" value="1"/>
</dbReference>
<comment type="caution">
    <text evidence="6">The sequence shown here is derived from an EMBL/GenBank/DDBJ whole genome shotgun (WGS) entry which is preliminary data.</text>
</comment>
<keyword evidence="5" id="KW-0119">Carbohydrate metabolism</keyword>
<keyword evidence="3" id="KW-0479">Metal-binding</keyword>
<evidence type="ECO:0000256" key="1">
    <source>
        <dbReference type="ARBA" id="ARBA00001946"/>
    </source>
</evidence>
<dbReference type="InterPro" id="IPR006439">
    <property type="entry name" value="HAD-SF_hydro_IA"/>
</dbReference>
<gene>
    <name evidence="6" type="ORF">G4L39_13255</name>
</gene>
<reference evidence="6 7" key="1">
    <citation type="submission" date="2020-02" db="EMBL/GenBank/DDBJ databases">
        <title>Draft genome sequence of Limisphaera ngatamarikiensis NGM72.4T, a thermophilic Verrucomicrobia grouped in subdivision 3.</title>
        <authorList>
            <person name="Carere C.R."/>
            <person name="Steen J."/>
            <person name="Hugenholtz P."/>
            <person name="Stott M.B."/>
        </authorList>
    </citation>
    <scope>NUCLEOTIDE SEQUENCE [LARGE SCALE GENOMIC DNA]</scope>
    <source>
        <strain evidence="6 7">NGM72.4</strain>
    </source>
</reference>
<dbReference type="PANTHER" id="PTHR46193">
    <property type="entry name" value="6-PHOSPHOGLUCONATE PHOSPHATASE"/>
    <property type="match status" value="1"/>
</dbReference>
<comment type="cofactor">
    <cofactor evidence="1">
        <name>Mg(2+)</name>
        <dbReference type="ChEBI" id="CHEBI:18420"/>
    </cofactor>
</comment>
<name>A0A6M1RUP6_9BACT</name>
<dbReference type="SFLD" id="SFLDS00003">
    <property type="entry name" value="Haloacid_Dehalogenase"/>
    <property type="match status" value="1"/>
</dbReference>
<dbReference type="EMBL" id="JAAKYA010000087">
    <property type="protein sequence ID" value="NGO40355.1"/>
    <property type="molecule type" value="Genomic_DNA"/>
</dbReference>
<evidence type="ECO:0000256" key="2">
    <source>
        <dbReference type="ARBA" id="ARBA00006171"/>
    </source>
</evidence>
<evidence type="ECO:0000256" key="3">
    <source>
        <dbReference type="ARBA" id="ARBA00022723"/>
    </source>
</evidence>
<dbReference type="Gene3D" id="3.40.50.1000">
    <property type="entry name" value="HAD superfamily/HAD-like"/>
    <property type="match status" value="1"/>
</dbReference>
<evidence type="ECO:0000313" key="6">
    <source>
        <dbReference type="EMBL" id="NGO40355.1"/>
    </source>
</evidence>
<dbReference type="SFLD" id="SFLDG01129">
    <property type="entry name" value="C1.5:_HAD__Beta-PGM__Phosphata"/>
    <property type="match status" value="1"/>
</dbReference>